<sequence length="119" mass="13627">MTFIDLIELDQGVDPTNTLMILSCVYHNNSEIASQLVAQGESMCLRVAYLTFTKRILEELVVNTDHTGFYLMTTRSERTYATRGSRDVVTGVDSSTMLMDYPIRKLRLYAFENLQVAFR</sequence>
<name>A0ABD3HNN3_9MARC</name>
<dbReference type="AlphaFoldDB" id="A0ABD3HNN3"/>
<gene>
    <name evidence="1" type="ORF">R1sor_005570</name>
</gene>
<accession>A0ABD3HNN3</accession>
<dbReference type="Proteomes" id="UP001633002">
    <property type="component" value="Unassembled WGS sequence"/>
</dbReference>
<evidence type="ECO:0000313" key="1">
    <source>
        <dbReference type="EMBL" id="KAL3691919.1"/>
    </source>
</evidence>
<evidence type="ECO:0000313" key="2">
    <source>
        <dbReference type="Proteomes" id="UP001633002"/>
    </source>
</evidence>
<keyword evidence="2" id="KW-1185">Reference proteome</keyword>
<organism evidence="1 2">
    <name type="scientific">Riccia sorocarpa</name>
    <dbReference type="NCBI Taxonomy" id="122646"/>
    <lineage>
        <taxon>Eukaryota</taxon>
        <taxon>Viridiplantae</taxon>
        <taxon>Streptophyta</taxon>
        <taxon>Embryophyta</taxon>
        <taxon>Marchantiophyta</taxon>
        <taxon>Marchantiopsida</taxon>
        <taxon>Marchantiidae</taxon>
        <taxon>Marchantiales</taxon>
        <taxon>Ricciaceae</taxon>
        <taxon>Riccia</taxon>
    </lineage>
</organism>
<dbReference type="EMBL" id="JBJQOH010000003">
    <property type="protein sequence ID" value="KAL3691919.1"/>
    <property type="molecule type" value="Genomic_DNA"/>
</dbReference>
<comment type="caution">
    <text evidence="1">The sequence shown here is derived from an EMBL/GenBank/DDBJ whole genome shotgun (WGS) entry which is preliminary data.</text>
</comment>
<reference evidence="1 2" key="1">
    <citation type="submission" date="2024-09" db="EMBL/GenBank/DDBJ databases">
        <title>Chromosome-scale assembly of Riccia sorocarpa.</title>
        <authorList>
            <person name="Paukszto L."/>
        </authorList>
    </citation>
    <scope>NUCLEOTIDE SEQUENCE [LARGE SCALE GENOMIC DNA]</scope>
    <source>
        <strain evidence="1">LP-2024</strain>
        <tissue evidence="1">Aerial parts of the thallus</tissue>
    </source>
</reference>
<protein>
    <submittedName>
        <fullName evidence="1">Uncharacterized protein</fullName>
    </submittedName>
</protein>
<proteinExistence type="predicted"/>